<feature type="domain" description="Glycerol-3-phosphate dehydrogenase NAD-dependent N-terminal" evidence="4">
    <location>
        <begin position="32"/>
        <end position="186"/>
    </location>
</feature>
<dbReference type="InterPro" id="IPR008927">
    <property type="entry name" value="6-PGluconate_DH-like_C_sf"/>
</dbReference>
<protein>
    <submittedName>
        <fullName evidence="6">Glycerol-3-phosphate dehydrogenase [NAD(P)+]</fullName>
        <ecNumber evidence="6">1.1.1.94</ecNumber>
    </submittedName>
</protein>
<dbReference type="PIRSF" id="PIRSF000114">
    <property type="entry name" value="Glycerol-3-P_dh"/>
    <property type="match status" value="1"/>
</dbReference>
<dbReference type="InterPro" id="IPR011128">
    <property type="entry name" value="G3P_DH_NAD-dep_N"/>
</dbReference>
<comment type="similarity">
    <text evidence="1">Belongs to the NAD-dependent glycerol-3-phosphate dehydrogenase family.</text>
</comment>
<dbReference type="Pfam" id="PF01210">
    <property type="entry name" value="NAD_Gly3P_dh_N"/>
    <property type="match status" value="1"/>
</dbReference>
<dbReference type="GO" id="GO:0047952">
    <property type="term" value="F:glycerol-3-phosphate dehydrogenase [NAD(P)+] activity"/>
    <property type="evidence" value="ECO:0007669"/>
    <property type="project" value="UniProtKB-EC"/>
</dbReference>
<dbReference type="PROSITE" id="PS00957">
    <property type="entry name" value="NAD_G3PDH"/>
    <property type="match status" value="1"/>
</dbReference>
<dbReference type="GO" id="GO:0005975">
    <property type="term" value="P:carbohydrate metabolic process"/>
    <property type="evidence" value="ECO:0007669"/>
    <property type="project" value="InterPro"/>
</dbReference>
<keyword evidence="2 6" id="KW-0560">Oxidoreductase</keyword>
<accession>A0A3B0XZC4</accession>
<dbReference type="PANTHER" id="PTHR11728:SF1">
    <property type="entry name" value="GLYCEROL-3-PHOSPHATE DEHYDROGENASE [NAD(+)] 2, CHLOROPLASTIC"/>
    <property type="match status" value="1"/>
</dbReference>
<evidence type="ECO:0000256" key="1">
    <source>
        <dbReference type="ARBA" id="ARBA00011009"/>
    </source>
</evidence>
<dbReference type="GO" id="GO:0051287">
    <property type="term" value="F:NAD binding"/>
    <property type="evidence" value="ECO:0007669"/>
    <property type="project" value="InterPro"/>
</dbReference>
<dbReference type="SUPFAM" id="SSF48179">
    <property type="entry name" value="6-phosphogluconate dehydrogenase C-terminal domain-like"/>
    <property type="match status" value="1"/>
</dbReference>
<proteinExistence type="inferred from homology"/>
<dbReference type="Gene3D" id="1.10.1040.10">
    <property type="entry name" value="N-(1-d-carboxylethyl)-l-norvaline Dehydrogenase, domain 2"/>
    <property type="match status" value="1"/>
</dbReference>
<feature type="domain" description="Glycerol-3-phosphate dehydrogenase NAD-dependent C-terminal" evidence="5">
    <location>
        <begin position="207"/>
        <end position="348"/>
    </location>
</feature>
<evidence type="ECO:0000256" key="2">
    <source>
        <dbReference type="ARBA" id="ARBA00023002"/>
    </source>
</evidence>
<dbReference type="InterPro" id="IPR036291">
    <property type="entry name" value="NAD(P)-bd_dom_sf"/>
</dbReference>
<dbReference type="GO" id="GO:0005829">
    <property type="term" value="C:cytosol"/>
    <property type="evidence" value="ECO:0007669"/>
    <property type="project" value="TreeGrafter"/>
</dbReference>
<dbReference type="Gene3D" id="3.40.50.720">
    <property type="entry name" value="NAD(P)-binding Rossmann-like Domain"/>
    <property type="match status" value="1"/>
</dbReference>
<dbReference type="InterPro" id="IPR013328">
    <property type="entry name" value="6PGD_dom2"/>
</dbReference>
<dbReference type="EC" id="1.1.1.94" evidence="6"/>
<dbReference type="NCBIfam" id="NF000942">
    <property type="entry name" value="PRK00094.1-4"/>
    <property type="match status" value="1"/>
</dbReference>
<dbReference type="InterPro" id="IPR006168">
    <property type="entry name" value="G3P_DH_NAD-dep"/>
</dbReference>
<dbReference type="GO" id="GO:0046168">
    <property type="term" value="P:glycerol-3-phosphate catabolic process"/>
    <property type="evidence" value="ECO:0007669"/>
    <property type="project" value="InterPro"/>
</dbReference>
<evidence type="ECO:0000259" key="5">
    <source>
        <dbReference type="Pfam" id="PF07479"/>
    </source>
</evidence>
<organism evidence="6">
    <name type="scientific">hydrothermal vent metagenome</name>
    <dbReference type="NCBI Taxonomy" id="652676"/>
    <lineage>
        <taxon>unclassified sequences</taxon>
        <taxon>metagenomes</taxon>
        <taxon>ecological metagenomes</taxon>
    </lineage>
</organism>
<dbReference type="FunFam" id="3.40.50.720:FF:000019">
    <property type="entry name" value="Glycerol-3-phosphate dehydrogenase [NAD(P)+]"/>
    <property type="match status" value="1"/>
</dbReference>
<dbReference type="NCBIfam" id="NF000940">
    <property type="entry name" value="PRK00094.1-2"/>
    <property type="match status" value="1"/>
</dbReference>
<keyword evidence="3" id="KW-0520">NAD</keyword>
<dbReference type="GO" id="GO:0046474">
    <property type="term" value="P:glycerophospholipid biosynthetic process"/>
    <property type="evidence" value="ECO:0007669"/>
    <property type="project" value="TreeGrafter"/>
</dbReference>
<gene>
    <name evidence="6" type="ORF">MNBD_GAMMA15-2569</name>
</gene>
<dbReference type="PRINTS" id="PR00077">
    <property type="entry name" value="GPDHDRGNASE"/>
</dbReference>
<name>A0A3B0XZC4_9ZZZZ</name>
<evidence type="ECO:0000259" key="4">
    <source>
        <dbReference type="Pfam" id="PF01210"/>
    </source>
</evidence>
<evidence type="ECO:0000256" key="3">
    <source>
        <dbReference type="ARBA" id="ARBA00023027"/>
    </source>
</evidence>
<dbReference type="SUPFAM" id="SSF51735">
    <property type="entry name" value="NAD(P)-binding Rossmann-fold domains"/>
    <property type="match status" value="1"/>
</dbReference>
<evidence type="ECO:0000313" key="6">
    <source>
        <dbReference type="EMBL" id="VAW73718.1"/>
    </source>
</evidence>
<dbReference type="EMBL" id="UOFN01000021">
    <property type="protein sequence ID" value="VAW73718.1"/>
    <property type="molecule type" value="Genomic_DNA"/>
</dbReference>
<dbReference type="InterPro" id="IPR006109">
    <property type="entry name" value="G3P_DH_NAD-dep_C"/>
</dbReference>
<dbReference type="AlphaFoldDB" id="A0A3B0XZC4"/>
<dbReference type="PANTHER" id="PTHR11728">
    <property type="entry name" value="GLYCEROL-3-PHOSPHATE DEHYDROGENASE"/>
    <property type="match status" value="1"/>
</dbReference>
<dbReference type="FunFam" id="1.10.1040.10:FF:000001">
    <property type="entry name" value="Glycerol-3-phosphate dehydrogenase [NAD(P)+]"/>
    <property type="match status" value="1"/>
</dbReference>
<dbReference type="Pfam" id="PF07479">
    <property type="entry name" value="NAD_Gly3P_dh_C"/>
    <property type="match status" value="1"/>
</dbReference>
<dbReference type="HAMAP" id="MF_00394">
    <property type="entry name" value="NAD_Glyc3P_dehydrog"/>
    <property type="match status" value="1"/>
</dbReference>
<sequence length="360" mass="38300">MRKTLTRSTPRSVIHQPSNLLVSQPDIPPATVSILGAGSWGTALAMLLARNGASVRLWDRDVSHIEALEKSRINERYLPGIPLPDRISPVADLQNALSQSDFVLVVVPSGGFRETLQKIYALQDVPEQLIWASKGLEPGTGKFLHQIVEDEMPGHPAYAALSGPSFALEVARGLPTAVTVASPNPAYAETVAELFHCPNFRAYTSTDLLGVELGGSVKNVLAIAAGVSDGLGYGANARAALITRGLAEIMRLGIKLGGQRETFMGLAGVGDLVLTCTDDQSRNRRLGLALGRGTTLDEAVKEIGQAIEGLKTARELHTLAIANQVDMPITAQVKAVLYDNAQPATAVQALLSREARAEHL</sequence>
<reference evidence="6" key="1">
    <citation type="submission" date="2018-06" db="EMBL/GenBank/DDBJ databases">
        <authorList>
            <person name="Zhirakovskaya E."/>
        </authorList>
    </citation>
    <scope>NUCLEOTIDE SEQUENCE</scope>
</reference>